<protein>
    <submittedName>
        <fullName evidence="1">Uncharacterized protein</fullName>
    </submittedName>
</protein>
<keyword evidence="2" id="KW-1185">Reference proteome</keyword>
<dbReference type="AlphaFoldDB" id="M2R179"/>
<reference evidence="1 2" key="1">
    <citation type="journal article" date="2012" name="Proc. Natl. Acad. Sci. U.S.A.">
        <title>Comparative genomics of Ceriporiopsis subvermispora and Phanerochaete chrysosporium provide insight into selective ligninolysis.</title>
        <authorList>
            <person name="Fernandez-Fueyo E."/>
            <person name="Ruiz-Duenas F.J."/>
            <person name="Ferreira P."/>
            <person name="Floudas D."/>
            <person name="Hibbett D.S."/>
            <person name="Canessa P."/>
            <person name="Larrondo L.F."/>
            <person name="James T.Y."/>
            <person name="Seelenfreund D."/>
            <person name="Lobos S."/>
            <person name="Polanco R."/>
            <person name="Tello M."/>
            <person name="Honda Y."/>
            <person name="Watanabe T."/>
            <person name="Watanabe T."/>
            <person name="Ryu J.S."/>
            <person name="Kubicek C.P."/>
            <person name="Schmoll M."/>
            <person name="Gaskell J."/>
            <person name="Hammel K.E."/>
            <person name="St John F.J."/>
            <person name="Vanden Wymelenberg A."/>
            <person name="Sabat G."/>
            <person name="Splinter BonDurant S."/>
            <person name="Syed K."/>
            <person name="Yadav J.S."/>
            <person name="Doddapaneni H."/>
            <person name="Subramanian V."/>
            <person name="Lavin J.L."/>
            <person name="Oguiza J.A."/>
            <person name="Perez G."/>
            <person name="Pisabarro A.G."/>
            <person name="Ramirez L."/>
            <person name="Santoyo F."/>
            <person name="Master E."/>
            <person name="Coutinho P.M."/>
            <person name="Henrissat B."/>
            <person name="Lombard V."/>
            <person name="Magnuson J.K."/>
            <person name="Kuees U."/>
            <person name="Hori C."/>
            <person name="Igarashi K."/>
            <person name="Samejima M."/>
            <person name="Held B.W."/>
            <person name="Barry K.W."/>
            <person name="LaButti K.M."/>
            <person name="Lapidus A."/>
            <person name="Lindquist E.A."/>
            <person name="Lucas S.M."/>
            <person name="Riley R."/>
            <person name="Salamov A.A."/>
            <person name="Hoffmeister D."/>
            <person name="Schwenk D."/>
            <person name="Hadar Y."/>
            <person name="Yarden O."/>
            <person name="de Vries R.P."/>
            <person name="Wiebenga A."/>
            <person name="Stenlid J."/>
            <person name="Eastwood D."/>
            <person name="Grigoriev I.V."/>
            <person name="Berka R.M."/>
            <person name="Blanchette R.A."/>
            <person name="Kersten P."/>
            <person name="Martinez A.T."/>
            <person name="Vicuna R."/>
            <person name="Cullen D."/>
        </authorList>
    </citation>
    <scope>NUCLEOTIDE SEQUENCE [LARGE SCALE GENOMIC DNA]</scope>
    <source>
        <strain evidence="1 2">B</strain>
    </source>
</reference>
<organism evidence="1 2">
    <name type="scientific">Ceriporiopsis subvermispora (strain B)</name>
    <name type="common">White-rot fungus</name>
    <name type="synonym">Gelatoporia subvermispora</name>
    <dbReference type="NCBI Taxonomy" id="914234"/>
    <lineage>
        <taxon>Eukaryota</taxon>
        <taxon>Fungi</taxon>
        <taxon>Dikarya</taxon>
        <taxon>Basidiomycota</taxon>
        <taxon>Agaricomycotina</taxon>
        <taxon>Agaricomycetes</taxon>
        <taxon>Polyporales</taxon>
        <taxon>Gelatoporiaceae</taxon>
        <taxon>Gelatoporia</taxon>
    </lineage>
</organism>
<evidence type="ECO:0000313" key="1">
    <source>
        <dbReference type="EMBL" id="EMD32631.1"/>
    </source>
</evidence>
<name>M2R179_CERS8</name>
<dbReference type="EMBL" id="KB445810">
    <property type="protein sequence ID" value="EMD32631.1"/>
    <property type="molecule type" value="Genomic_DNA"/>
</dbReference>
<proteinExistence type="predicted"/>
<gene>
    <name evidence="1" type="ORF">CERSUDRAFT_68638</name>
</gene>
<dbReference type="HOGENOM" id="CLU_2426802_0_0_1"/>
<sequence>MSLNWRVTYLHCHCGLRCVLRIFLVFLYCKCFPFQRFEFGRLTGAHQNQHRVDLCCVRCGRDSTLCYIVCSYSSAAKDQEVERRSGGNGSC</sequence>
<evidence type="ECO:0000313" key="2">
    <source>
        <dbReference type="Proteomes" id="UP000016930"/>
    </source>
</evidence>
<accession>M2R179</accession>
<dbReference type="Proteomes" id="UP000016930">
    <property type="component" value="Unassembled WGS sequence"/>
</dbReference>